<sequence length="122" mass="13809">MTKKFRDQESTNFLSRLTNKIILCQTLKLGSFTDSKAELGHVRKTAFSKVHYSLILSVQPFVQRGSDSIFSPVPPDHFYVKAKCTFIGLFGDQVTQVKISTISGELEYSWTPDLPLLRVIPK</sequence>
<evidence type="ECO:0000313" key="2">
    <source>
        <dbReference type="Proteomes" id="UP000527355"/>
    </source>
</evidence>
<gene>
    <name evidence="1" type="ORF">mMyoMyo1_009363</name>
</gene>
<proteinExistence type="predicted"/>
<name>A0A7J7SRC4_MYOMY</name>
<dbReference type="Proteomes" id="UP000527355">
    <property type="component" value="Unassembled WGS sequence"/>
</dbReference>
<keyword evidence="2" id="KW-1185">Reference proteome</keyword>
<accession>A0A7J7SRC4</accession>
<evidence type="ECO:0000313" key="1">
    <source>
        <dbReference type="EMBL" id="KAF6290976.1"/>
    </source>
</evidence>
<organism evidence="1 2">
    <name type="scientific">Myotis myotis</name>
    <name type="common">Greater mouse-eared bat</name>
    <name type="synonym">Vespertilio myotis</name>
    <dbReference type="NCBI Taxonomy" id="51298"/>
    <lineage>
        <taxon>Eukaryota</taxon>
        <taxon>Metazoa</taxon>
        <taxon>Chordata</taxon>
        <taxon>Craniata</taxon>
        <taxon>Vertebrata</taxon>
        <taxon>Euteleostomi</taxon>
        <taxon>Mammalia</taxon>
        <taxon>Eutheria</taxon>
        <taxon>Laurasiatheria</taxon>
        <taxon>Chiroptera</taxon>
        <taxon>Yangochiroptera</taxon>
        <taxon>Vespertilionidae</taxon>
        <taxon>Myotis</taxon>
    </lineage>
</organism>
<dbReference type="AlphaFoldDB" id="A0A7J7SRC4"/>
<comment type="caution">
    <text evidence="1">The sequence shown here is derived from an EMBL/GenBank/DDBJ whole genome shotgun (WGS) entry which is preliminary data.</text>
</comment>
<dbReference type="EMBL" id="JABWUV010000018">
    <property type="protein sequence ID" value="KAF6290976.1"/>
    <property type="molecule type" value="Genomic_DNA"/>
</dbReference>
<reference evidence="1 2" key="1">
    <citation type="journal article" date="2020" name="Nature">
        <title>Six reference-quality genomes reveal evolution of bat adaptations.</title>
        <authorList>
            <person name="Jebb D."/>
            <person name="Huang Z."/>
            <person name="Pippel M."/>
            <person name="Hughes G.M."/>
            <person name="Lavrichenko K."/>
            <person name="Devanna P."/>
            <person name="Winkler S."/>
            <person name="Jermiin L.S."/>
            <person name="Skirmuntt E.C."/>
            <person name="Katzourakis A."/>
            <person name="Burkitt-Gray L."/>
            <person name="Ray D.A."/>
            <person name="Sullivan K.A.M."/>
            <person name="Roscito J.G."/>
            <person name="Kirilenko B.M."/>
            <person name="Davalos L.M."/>
            <person name="Corthals A.P."/>
            <person name="Power M.L."/>
            <person name="Jones G."/>
            <person name="Ransome R.D."/>
            <person name="Dechmann D.K.N."/>
            <person name="Locatelli A.G."/>
            <person name="Puechmaille S.J."/>
            <person name="Fedrigo O."/>
            <person name="Jarvis E.D."/>
            <person name="Hiller M."/>
            <person name="Vernes S.C."/>
            <person name="Myers E.W."/>
            <person name="Teeling E.C."/>
        </authorList>
    </citation>
    <scope>NUCLEOTIDE SEQUENCE [LARGE SCALE GENOMIC DNA]</scope>
    <source>
        <strain evidence="1">MMyoMyo1</strain>
        <tissue evidence="1">Flight muscle</tissue>
    </source>
</reference>
<protein>
    <submittedName>
        <fullName evidence="1">Uncharacterized protein</fullName>
    </submittedName>
</protein>